<organism evidence="1 2">
    <name type="scientific">Glossina palpalis gambiensis</name>
    <dbReference type="NCBI Taxonomy" id="67801"/>
    <lineage>
        <taxon>Eukaryota</taxon>
        <taxon>Metazoa</taxon>
        <taxon>Ecdysozoa</taxon>
        <taxon>Arthropoda</taxon>
        <taxon>Hexapoda</taxon>
        <taxon>Insecta</taxon>
        <taxon>Pterygota</taxon>
        <taxon>Neoptera</taxon>
        <taxon>Endopterygota</taxon>
        <taxon>Diptera</taxon>
        <taxon>Brachycera</taxon>
        <taxon>Muscomorpha</taxon>
        <taxon>Hippoboscoidea</taxon>
        <taxon>Glossinidae</taxon>
        <taxon>Glossina</taxon>
    </lineage>
</organism>
<accession>A0A1B0AVW6</accession>
<protein>
    <submittedName>
        <fullName evidence="1">Uncharacterized protein</fullName>
    </submittedName>
</protein>
<dbReference type="EnsemblMetazoa" id="GPPI010372-RA">
    <property type="protein sequence ID" value="GPPI010372-PA"/>
    <property type="gene ID" value="GPPI010372"/>
</dbReference>
<proteinExistence type="predicted"/>
<sequence>MRIMLTVITLYGNAKTTRIQYNKTECTFSAHNNTQKCVNNNCCSNFKFNEKSYQTSLNKYDAEQKNNRQNV</sequence>
<keyword evidence="2" id="KW-1185">Reference proteome</keyword>
<dbReference type="Proteomes" id="UP000092460">
    <property type="component" value="Unassembled WGS sequence"/>
</dbReference>
<name>A0A1B0AVW6_9MUSC</name>
<evidence type="ECO:0000313" key="1">
    <source>
        <dbReference type="EnsemblMetazoa" id="GPPI010372-PA"/>
    </source>
</evidence>
<reference evidence="2" key="1">
    <citation type="submission" date="2015-01" db="EMBL/GenBank/DDBJ databases">
        <authorList>
            <person name="Aksoy S."/>
            <person name="Warren W."/>
            <person name="Wilson R.K."/>
        </authorList>
    </citation>
    <scope>NUCLEOTIDE SEQUENCE [LARGE SCALE GENOMIC DNA]</scope>
    <source>
        <strain evidence="2">IAEA</strain>
    </source>
</reference>
<dbReference type="AlphaFoldDB" id="A0A1B0AVW6"/>
<dbReference type="EMBL" id="JXJN01004414">
    <property type="status" value="NOT_ANNOTATED_CDS"/>
    <property type="molecule type" value="Genomic_DNA"/>
</dbReference>
<evidence type="ECO:0000313" key="2">
    <source>
        <dbReference type="Proteomes" id="UP000092460"/>
    </source>
</evidence>
<dbReference type="VEuPathDB" id="VectorBase:GPPI010372"/>
<reference evidence="1" key="2">
    <citation type="submission" date="2020-05" db="UniProtKB">
        <authorList>
            <consortium name="EnsemblMetazoa"/>
        </authorList>
    </citation>
    <scope>IDENTIFICATION</scope>
    <source>
        <strain evidence="1">IAEA</strain>
    </source>
</reference>